<dbReference type="EC" id="2.1.1.-" evidence="4"/>
<dbReference type="PANTHER" id="PTHR43619:SF2">
    <property type="entry name" value="S-ADENOSYL-L-METHIONINE-DEPENDENT METHYLTRANSFERASES SUPERFAMILY PROTEIN"/>
    <property type="match status" value="1"/>
</dbReference>
<dbReference type="Gene3D" id="3.40.50.150">
    <property type="entry name" value="Vaccinia Virus protein VP39"/>
    <property type="match status" value="1"/>
</dbReference>
<evidence type="ECO:0000256" key="3">
    <source>
        <dbReference type="ARBA" id="ARBA00022679"/>
    </source>
</evidence>
<evidence type="ECO:0000256" key="1">
    <source>
        <dbReference type="ARBA" id="ARBA00008138"/>
    </source>
</evidence>
<dbReference type="InterPro" id="IPR011610">
    <property type="entry name" value="SAM_mthyl_Trfase_ML2640-like"/>
</dbReference>
<evidence type="ECO:0000313" key="6">
    <source>
        <dbReference type="Proteomes" id="UP000635278"/>
    </source>
</evidence>
<reference evidence="5 6" key="1">
    <citation type="journal article" date="2020" name="Int. J. Syst. Evol. Microbiol.">
        <title>Novel acetic acid bacteria from cider fermentations: Acetobacter conturbans sp. nov. and Acetobacter fallax sp. nov.</title>
        <authorList>
            <person name="Sombolestani A.S."/>
            <person name="Cleenwerck I."/>
            <person name="Cnockaert M."/>
            <person name="Borremans W."/>
            <person name="Wieme A.D."/>
            <person name="De Vuyst L."/>
            <person name="Vandamme P."/>
        </authorList>
    </citation>
    <scope>NUCLEOTIDE SEQUENCE [LARGE SCALE GENOMIC DNA]</scope>
    <source>
        <strain evidence="5 6">LMG 30640</strain>
    </source>
</reference>
<dbReference type="Pfam" id="PF04072">
    <property type="entry name" value="LCM"/>
    <property type="match status" value="1"/>
</dbReference>
<evidence type="ECO:0000313" key="5">
    <source>
        <dbReference type="EMBL" id="NHN84577.1"/>
    </source>
</evidence>
<comment type="similarity">
    <text evidence="1 4">Belongs to the UPF0677 family.</text>
</comment>
<dbReference type="InterPro" id="IPR029063">
    <property type="entry name" value="SAM-dependent_MTases_sf"/>
</dbReference>
<proteinExistence type="inferred from homology"/>
<name>A0ABX0JRM7_9PROT</name>
<dbReference type="PANTHER" id="PTHR43619">
    <property type="entry name" value="S-ADENOSYL-L-METHIONINE-DEPENDENT METHYLTRANSFERASE YKTD-RELATED"/>
    <property type="match status" value="1"/>
</dbReference>
<dbReference type="RefSeq" id="WP_173582970.1">
    <property type="nucleotide sequence ID" value="NZ_WOTB01000008.1"/>
</dbReference>
<protein>
    <recommendedName>
        <fullName evidence="4">S-adenosyl-L-methionine-dependent methyltransferase</fullName>
        <ecNumber evidence="4">2.1.1.-</ecNumber>
    </recommendedName>
</protein>
<keyword evidence="2 4" id="KW-0489">Methyltransferase</keyword>
<dbReference type="SUPFAM" id="SSF53335">
    <property type="entry name" value="S-adenosyl-L-methionine-dependent methyltransferases"/>
    <property type="match status" value="1"/>
</dbReference>
<comment type="function">
    <text evidence="4">Exhibits S-adenosyl-L-methionine-dependent methyltransferase activity.</text>
</comment>
<keyword evidence="6" id="KW-1185">Reference proteome</keyword>
<accession>A0ABX0JRM7</accession>
<dbReference type="Proteomes" id="UP000635278">
    <property type="component" value="Unassembled WGS sequence"/>
</dbReference>
<evidence type="ECO:0000256" key="4">
    <source>
        <dbReference type="RuleBase" id="RU362030"/>
    </source>
</evidence>
<comment type="caution">
    <text evidence="5">The sequence shown here is derived from an EMBL/GenBank/DDBJ whole genome shotgun (WGS) entry which is preliminary data.</text>
</comment>
<sequence length="287" mass="31480">MRQVTAEQSPLWSSTAAGVARLRALHQVVDGGAIFQDPLALRILGHQAAQYERSAREHPERVTPFRLFIAARSRIAEDALAAAVQRGVRQVVILGAGLDTFGLRNPFPEVRVFEVDRAEMQGFKRDRIAAAGLDEPEMLRFIATDFTLGTLRDTLGAGGVDLTQPVFFIWLGVMIYLDQAAIDATLACVAAIPGSEIVFDYSVPLESFSDATRRNVEERARSVAERGEAWVSRFSPDDMRALLARHGLTIMQDLDKAAMNRRFGLPEPAADERAGSHVVIARVSEPG</sequence>
<dbReference type="GO" id="GO:0032259">
    <property type="term" value="P:methylation"/>
    <property type="evidence" value="ECO:0007669"/>
    <property type="project" value="UniProtKB-KW"/>
</dbReference>
<dbReference type="EMBL" id="WOTB01000008">
    <property type="protein sequence ID" value="NHN84577.1"/>
    <property type="molecule type" value="Genomic_DNA"/>
</dbReference>
<evidence type="ECO:0000256" key="2">
    <source>
        <dbReference type="ARBA" id="ARBA00022603"/>
    </source>
</evidence>
<dbReference type="GO" id="GO:0008168">
    <property type="term" value="F:methyltransferase activity"/>
    <property type="evidence" value="ECO:0007669"/>
    <property type="project" value="UniProtKB-KW"/>
</dbReference>
<gene>
    <name evidence="5" type="ORF">GOB93_07955</name>
</gene>
<dbReference type="InterPro" id="IPR007213">
    <property type="entry name" value="Ppm1/Ppm2/Tcmp"/>
</dbReference>
<dbReference type="NCBIfam" id="TIGR00027">
    <property type="entry name" value="mthyl_TIGR00027"/>
    <property type="match status" value="1"/>
</dbReference>
<keyword evidence="4" id="KW-0949">S-adenosyl-L-methionine</keyword>
<organism evidence="5 6">
    <name type="scientific">Acetobacter musti</name>
    <dbReference type="NCBI Taxonomy" id="864732"/>
    <lineage>
        <taxon>Bacteria</taxon>
        <taxon>Pseudomonadati</taxon>
        <taxon>Pseudomonadota</taxon>
        <taxon>Alphaproteobacteria</taxon>
        <taxon>Acetobacterales</taxon>
        <taxon>Acetobacteraceae</taxon>
        <taxon>Acetobacter</taxon>
    </lineage>
</organism>
<keyword evidence="3 5" id="KW-0808">Transferase</keyword>